<gene>
    <name evidence="3" type="primary">iolG_3</name>
    <name evidence="3" type="ORF">PAECIP111802_00164</name>
</gene>
<evidence type="ECO:0000259" key="1">
    <source>
        <dbReference type="Pfam" id="PF01408"/>
    </source>
</evidence>
<dbReference type="PANTHER" id="PTHR43377:SF1">
    <property type="entry name" value="BILIVERDIN REDUCTASE A"/>
    <property type="match status" value="1"/>
</dbReference>
<dbReference type="Pfam" id="PF01408">
    <property type="entry name" value="GFO_IDH_MocA"/>
    <property type="match status" value="1"/>
</dbReference>
<dbReference type="RefSeq" id="WP_218096554.1">
    <property type="nucleotide sequence ID" value="NZ_CAJVCE010000001.1"/>
</dbReference>
<dbReference type="Pfam" id="PF22725">
    <property type="entry name" value="GFO_IDH_MocA_C3"/>
    <property type="match status" value="1"/>
</dbReference>
<dbReference type="EMBL" id="CAJVCE010000001">
    <property type="protein sequence ID" value="CAG7615398.1"/>
    <property type="molecule type" value="Genomic_DNA"/>
</dbReference>
<dbReference type="InterPro" id="IPR051450">
    <property type="entry name" value="Gfo/Idh/MocA_Oxidoreductases"/>
</dbReference>
<feature type="domain" description="GFO/IDH/MocA-like oxidoreductase" evidence="2">
    <location>
        <begin position="134"/>
        <end position="259"/>
    </location>
</feature>
<dbReference type="Proteomes" id="UP000730618">
    <property type="component" value="Unassembled WGS sequence"/>
</dbReference>
<name>A0ABM8VA37_9BACL</name>
<feature type="domain" description="Gfo/Idh/MocA-like oxidoreductase N-terminal" evidence="1">
    <location>
        <begin position="5"/>
        <end position="124"/>
    </location>
</feature>
<organism evidence="3 4">
    <name type="scientific">Paenibacillus allorhizosphaerae</name>
    <dbReference type="NCBI Taxonomy" id="2849866"/>
    <lineage>
        <taxon>Bacteria</taxon>
        <taxon>Bacillati</taxon>
        <taxon>Bacillota</taxon>
        <taxon>Bacilli</taxon>
        <taxon>Bacillales</taxon>
        <taxon>Paenibacillaceae</taxon>
        <taxon>Paenibacillus</taxon>
    </lineage>
</organism>
<sequence>MERMRVIQVGVGGFGTYWLKHIQAVQSIELVAIAEVQQEKLAEGVRLLADRSVPAFTSHEEAFRAVKADLALLITPPPTRHRLTRDALEAGMHVIVEKPMASNFREALALLDIARKYDKVVSVNQNYRWTPEMKAIRTALALGLIGKPEVVEWQFARDGSRNRGPQAEWRRNREEPLLTELSIHHFDLMRYLLNAEPVYLFASSFSPTWNDRGGNSSASVILKFAGGIHVNYFASSANKGKDSTWTGNFRIVGNAGALEFADGMAYHVTEAEERRPLELQELEYHNVAYTVNDFVEAVRAGRRPATSIEDNLISFSMVGAAVESSKTGKVVRLDTGFYQAY</sequence>
<proteinExistence type="predicted"/>
<dbReference type="GO" id="GO:0050112">
    <property type="term" value="F:inositol 2-dehydrogenase (NAD+) activity"/>
    <property type="evidence" value="ECO:0007669"/>
    <property type="project" value="UniProtKB-EC"/>
</dbReference>
<evidence type="ECO:0000313" key="4">
    <source>
        <dbReference type="Proteomes" id="UP000730618"/>
    </source>
</evidence>
<protein>
    <submittedName>
        <fullName evidence="3">Myo-inositol 2-dehydrogenase</fullName>
        <ecNumber evidence="3">1.1.1.18</ecNumber>
    </submittedName>
</protein>
<dbReference type="InterPro" id="IPR055170">
    <property type="entry name" value="GFO_IDH_MocA-like_dom"/>
</dbReference>
<reference evidence="3 4" key="1">
    <citation type="submission" date="2021-06" db="EMBL/GenBank/DDBJ databases">
        <authorList>
            <person name="Criscuolo A."/>
        </authorList>
    </citation>
    <scope>NUCLEOTIDE SEQUENCE [LARGE SCALE GENOMIC DNA]</scope>
    <source>
        <strain evidence="4">CIP 111802</strain>
    </source>
</reference>
<dbReference type="EC" id="1.1.1.18" evidence="3"/>
<keyword evidence="3" id="KW-0560">Oxidoreductase</keyword>
<evidence type="ECO:0000313" key="3">
    <source>
        <dbReference type="EMBL" id="CAG7615398.1"/>
    </source>
</evidence>
<evidence type="ECO:0000259" key="2">
    <source>
        <dbReference type="Pfam" id="PF22725"/>
    </source>
</evidence>
<accession>A0ABM8VA37</accession>
<keyword evidence="4" id="KW-1185">Reference proteome</keyword>
<comment type="caution">
    <text evidence="3">The sequence shown here is derived from an EMBL/GenBank/DDBJ whole genome shotgun (WGS) entry which is preliminary data.</text>
</comment>
<dbReference type="PANTHER" id="PTHR43377">
    <property type="entry name" value="BILIVERDIN REDUCTASE A"/>
    <property type="match status" value="1"/>
</dbReference>
<dbReference type="InterPro" id="IPR000683">
    <property type="entry name" value="Gfo/Idh/MocA-like_OxRdtase_N"/>
</dbReference>